<name>A0A154PGA1_DUFNO</name>
<reference evidence="1 2" key="1">
    <citation type="submission" date="2015-07" db="EMBL/GenBank/DDBJ databases">
        <title>The genome of Dufourea novaeangliae.</title>
        <authorList>
            <person name="Pan H."/>
            <person name="Kapheim K."/>
        </authorList>
    </citation>
    <scope>NUCLEOTIDE SEQUENCE [LARGE SCALE GENOMIC DNA]</scope>
    <source>
        <strain evidence="1">0120121106</strain>
        <tissue evidence="1">Whole body</tissue>
    </source>
</reference>
<dbReference type="EMBL" id="KQ434899">
    <property type="protein sequence ID" value="KZC10873.1"/>
    <property type="molecule type" value="Genomic_DNA"/>
</dbReference>
<dbReference type="Proteomes" id="UP000076502">
    <property type="component" value="Unassembled WGS sequence"/>
</dbReference>
<protein>
    <submittedName>
        <fullName evidence="1">Uncharacterized protein</fullName>
    </submittedName>
</protein>
<dbReference type="AlphaFoldDB" id="A0A154PGA1"/>
<evidence type="ECO:0000313" key="2">
    <source>
        <dbReference type="Proteomes" id="UP000076502"/>
    </source>
</evidence>
<proteinExistence type="predicted"/>
<evidence type="ECO:0000313" key="1">
    <source>
        <dbReference type="EMBL" id="KZC10873.1"/>
    </source>
</evidence>
<accession>A0A154PGA1</accession>
<organism evidence="1 2">
    <name type="scientific">Dufourea novaeangliae</name>
    <name type="common">Sweat bee</name>
    <dbReference type="NCBI Taxonomy" id="178035"/>
    <lineage>
        <taxon>Eukaryota</taxon>
        <taxon>Metazoa</taxon>
        <taxon>Ecdysozoa</taxon>
        <taxon>Arthropoda</taxon>
        <taxon>Hexapoda</taxon>
        <taxon>Insecta</taxon>
        <taxon>Pterygota</taxon>
        <taxon>Neoptera</taxon>
        <taxon>Endopterygota</taxon>
        <taxon>Hymenoptera</taxon>
        <taxon>Apocrita</taxon>
        <taxon>Aculeata</taxon>
        <taxon>Apoidea</taxon>
        <taxon>Anthophila</taxon>
        <taxon>Halictidae</taxon>
        <taxon>Rophitinae</taxon>
        <taxon>Dufourea</taxon>
    </lineage>
</organism>
<sequence length="68" mass="7850">MDNEKGRQKTDSAMATRYFSSSTNLLRSLYLSVHLTGHQTGIKLSIKDRRHRGERSDIAENPVIREYI</sequence>
<keyword evidence="2" id="KW-1185">Reference proteome</keyword>
<gene>
    <name evidence="1" type="ORF">WN55_01572</name>
</gene>